<feature type="transmembrane region" description="Helical" evidence="2">
    <location>
        <begin position="461"/>
        <end position="479"/>
    </location>
</feature>
<keyword evidence="2" id="KW-0812">Transmembrane</keyword>
<feature type="region of interest" description="Disordered" evidence="1">
    <location>
        <begin position="29"/>
        <end position="70"/>
    </location>
</feature>
<evidence type="ECO:0000256" key="1">
    <source>
        <dbReference type="SAM" id="MobiDB-lite"/>
    </source>
</evidence>
<evidence type="ECO:0000313" key="3">
    <source>
        <dbReference type="EMBL" id="OIQ81780.1"/>
    </source>
</evidence>
<organism evidence="3">
    <name type="scientific">mine drainage metagenome</name>
    <dbReference type="NCBI Taxonomy" id="410659"/>
    <lineage>
        <taxon>unclassified sequences</taxon>
        <taxon>metagenomes</taxon>
        <taxon>ecological metagenomes</taxon>
    </lineage>
</organism>
<gene>
    <name evidence="3" type="ORF">GALL_364490</name>
</gene>
<accession>A0A1J5QPC0</accession>
<dbReference type="EMBL" id="MLJW01000882">
    <property type="protein sequence ID" value="OIQ81780.1"/>
    <property type="molecule type" value="Genomic_DNA"/>
</dbReference>
<comment type="caution">
    <text evidence="3">The sequence shown here is derived from an EMBL/GenBank/DDBJ whole genome shotgun (WGS) entry which is preliminary data.</text>
</comment>
<dbReference type="AlphaFoldDB" id="A0A1J5QPC0"/>
<evidence type="ECO:0000256" key="2">
    <source>
        <dbReference type="SAM" id="Phobius"/>
    </source>
</evidence>
<keyword evidence="2" id="KW-0472">Membrane</keyword>
<reference evidence="3" key="1">
    <citation type="submission" date="2016-10" db="EMBL/GenBank/DDBJ databases">
        <title>Sequence of Gallionella enrichment culture.</title>
        <authorList>
            <person name="Poehlein A."/>
            <person name="Muehling M."/>
            <person name="Daniel R."/>
        </authorList>
    </citation>
    <scope>NUCLEOTIDE SEQUENCE</scope>
</reference>
<proteinExistence type="predicted"/>
<sequence>MRLRKPIASLASVVLLSIGMATLATSSASAHENGSPSHWNGWSNNWNPSFRTGDQPKSGGDDTKPVTTQSSSSSSYVVVAWYMPGWKDSSTAVWTPGGQKFAQSIAVDTKNLGALDNWISEQTYGCFQIDGYNNDATTTNLIAGGHLDGSGNPAESLWGSGLGTAWKFTKVGTSCTPPVTTTVTPAVPTASPETCQVGEGGVADVTGGSITLPSTSGVTYTVSGGKTTGLAAGDYTVTATPASGTSLSVAGTNWTSSGGTATMTVTVKPASDCSVSQPGAKVTTTAWVDGTWGCDATTVEQTRTVTTTPYIWGDGQWVLDAAKTTTVTETQTRNLSTSEETVCPPGTLPIPAAATVVPPTCTADGSATLVNGANYTWDKTSFGPGQWTATATPATGYTFDKSGDTYAVTFTVAAKLTGTVCTVSDVLAAPPNSSVTPAPFSEVLAAAPNASVLASTGASPLPLAIIALVLLGAGALFQPRVRRAIFARH</sequence>
<keyword evidence="2" id="KW-1133">Transmembrane helix</keyword>
<name>A0A1J5QPC0_9ZZZZ</name>
<protein>
    <submittedName>
        <fullName evidence="3">Uncharacterized protein</fullName>
    </submittedName>
</protein>
<feature type="compositionally biased region" description="Polar residues" evidence="1">
    <location>
        <begin position="29"/>
        <end position="52"/>
    </location>
</feature>